<reference evidence="2 3" key="1">
    <citation type="journal article" date="2021" name="Sci. Rep.">
        <title>Genome sequencing of the multicellular alga Astrephomene provides insights into convergent evolution of germ-soma differentiation.</title>
        <authorList>
            <person name="Yamashita S."/>
            <person name="Yamamoto K."/>
            <person name="Matsuzaki R."/>
            <person name="Suzuki S."/>
            <person name="Yamaguchi H."/>
            <person name="Hirooka S."/>
            <person name="Minakuchi Y."/>
            <person name="Miyagishima S."/>
            <person name="Kawachi M."/>
            <person name="Toyoda A."/>
            <person name="Nozaki H."/>
        </authorList>
    </citation>
    <scope>NUCLEOTIDE SEQUENCE [LARGE SCALE GENOMIC DNA]</scope>
    <source>
        <strain evidence="2 3">NIES-4017</strain>
    </source>
</reference>
<accession>A0AAD3HTF3</accession>
<feature type="region of interest" description="Disordered" evidence="1">
    <location>
        <begin position="299"/>
        <end position="335"/>
    </location>
</feature>
<evidence type="ECO:0000313" key="2">
    <source>
        <dbReference type="EMBL" id="GFR53164.1"/>
    </source>
</evidence>
<protein>
    <submittedName>
        <fullName evidence="2">Uncharacterized protein</fullName>
    </submittedName>
</protein>
<comment type="caution">
    <text evidence="2">The sequence shown here is derived from an EMBL/GenBank/DDBJ whole genome shotgun (WGS) entry which is preliminary data.</text>
</comment>
<keyword evidence="3" id="KW-1185">Reference proteome</keyword>
<name>A0AAD3HTF3_9CHLO</name>
<sequence length="335" mass="36135">MRSSRYEFAGTRCFFVAFVAAAAFIASVTHASARQPASSLLLLTQQAQAQHQHLTQRQHPYHQQQLPHQDPRNEHGYDIIASTSTALSTATAAAAAAASSDPPPQPQPQPKWRSQFTVRFNETTRILLTRHTEGAWYYDAEGGREALYRSNGNGDRYCGSVHPLTQTPCAHIVTEGQRYLVFPELAECCMCCTAAQGCGVLATSWLQGASFEGTVVSQGLPAFKWRRDGLQPNYWYTTADEAQIPLQLDQMPNDLTTFLPETFLEGPPPPAVFELPPDCKPRCPLTSICTLLATASQQTTSHSTTTGTASSSPLNPAGTDTGSSSSRSAGSAAAA</sequence>
<evidence type="ECO:0000313" key="3">
    <source>
        <dbReference type="Proteomes" id="UP001054857"/>
    </source>
</evidence>
<organism evidence="2 3">
    <name type="scientific">Astrephomene gubernaculifera</name>
    <dbReference type="NCBI Taxonomy" id="47775"/>
    <lineage>
        <taxon>Eukaryota</taxon>
        <taxon>Viridiplantae</taxon>
        <taxon>Chlorophyta</taxon>
        <taxon>core chlorophytes</taxon>
        <taxon>Chlorophyceae</taxon>
        <taxon>CS clade</taxon>
        <taxon>Chlamydomonadales</taxon>
        <taxon>Astrephomenaceae</taxon>
        <taxon>Astrephomene</taxon>
    </lineage>
</organism>
<evidence type="ECO:0000256" key="1">
    <source>
        <dbReference type="SAM" id="MobiDB-lite"/>
    </source>
</evidence>
<feature type="region of interest" description="Disordered" evidence="1">
    <location>
        <begin position="91"/>
        <end position="113"/>
    </location>
</feature>
<gene>
    <name evidence="2" type="ORF">Agub_g15887</name>
</gene>
<dbReference type="Proteomes" id="UP001054857">
    <property type="component" value="Unassembled WGS sequence"/>
</dbReference>
<dbReference type="EMBL" id="BMAR01000094">
    <property type="protein sequence ID" value="GFR53164.1"/>
    <property type="molecule type" value="Genomic_DNA"/>
</dbReference>
<proteinExistence type="predicted"/>
<feature type="compositionally biased region" description="Low complexity" evidence="1">
    <location>
        <begin position="91"/>
        <end position="100"/>
    </location>
</feature>
<feature type="region of interest" description="Disordered" evidence="1">
    <location>
        <begin position="51"/>
        <end position="76"/>
    </location>
</feature>
<dbReference type="AlphaFoldDB" id="A0AAD3HTF3"/>